<dbReference type="InParanoid" id="A0A0P0W8A8"/>
<evidence type="ECO:0000313" key="1">
    <source>
        <dbReference type="EMBL" id="BAS88200.1"/>
    </source>
</evidence>
<name>A0A0P0W8A8_ORYSJ</name>
<dbReference type="Proteomes" id="UP000059680">
    <property type="component" value="Chromosome 4"/>
</dbReference>
<reference evidence="1 2" key="2">
    <citation type="journal article" date="2013" name="Plant Cell Physiol.">
        <title>Rice Annotation Project Database (RAP-DB): an integrative and interactive database for rice genomics.</title>
        <authorList>
            <person name="Sakai H."/>
            <person name="Lee S.S."/>
            <person name="Tanaka T."/>
            <person name="Numa H."/>
            <person name="Kim J."/>
            <person name="Kawahara Y."/>
            <person name="Wakimoto H."/>
            <person name="Yang C.C."/>
            <person name="Iwamoto M."/>
            <person name="Abe T."/>
            <person name="Yamada Y."/>
            <person name="Muto A."/>
            <person name="Inokuchi H."/>
            <person name="Ikemura T."/>
            <person name="Matsumoto T."/>
            <person name="Sasaki T."/>
            <person name="Itoh T."/>
        </authorList>
    </citation>
    <scope>NUCLEOTIDE SEQUENCE [LARGE SCALE GENOMIC DNA]</scope>
    <source>
        <strain evidence="2">cv. Nipponbare</strain>
    </source>
</reference>
<reference evidence="2" key="1">
    <citation type="journal article" date="2005" name="Nature">
        <title>The map-based sequence of the rice genome.</title>
        <authorList>
            <consortium name="International rice genome sequencing project (IRGSP)"/>
            <person name="Matsumoto T."/>
            <person name="Wu J."/>
            <person name="Kanamori H."/>
            <person name="Katayose Y."/>
            <person name="Fujisawa M."/>
            <person name="Namiki N."/>
            <person name="Mizuno H."/>
            <person name="Yamamoto K."/>
            <person name="Antonio B.A."/>
            <person name="Baba T."/>
            <person name="Sakata K."/>
            <person name="Nagamura Y."/>
            <person name="Aoki H."/>
            <person name="Arikawa K."/>
            <person name="Arita K."/>
            <person name="Bito T."/>
            <person name="Chiden Y."/>
            <person name="Fujitsuka N."/>
            <person name="Fukunaka R."/>
            <person name="Hamada M."/>
            <person name="Harada C."/>
            <person name="Hayashi A."/>
            <person name="Hijishita S."/>
            <person name="Honda M."/>
            <person name="Hosokawa S."/>
            <person name="Ichikawa Y."/>
            <person name="Idonuma A."/>
            <person name="Iijima M."/>
            <person name="Ikeda M."/>
            <person name="Ikeno M."/>
            <person name="Ito K."/>
            <person name="Ito S."/>
            <person name="Ito T."/>
            <person name="Ito Y."/>
            <person name="Ito Y."/>
            <person name="Iwabuchi A."/>
            <person name="Kamiya K."/>
            <person name="Karasawa W."/>
            <person name="Kurita K."/>
            <person name="Katagiri S."/>
            <person name="Kikuta A."/>
            <person name="Kobayashi H."/>
            <person name="Kobayashi N."/>
            <person name="Machita K."/>
            <person name="Maehara T."/>
            <person name="Masukawa M."/>
            <person name="Mizubayashi T."/>
            <person name="Mukai Y."/>
            <person name="Nagasaki H."/>
            <person name="Nagata Y."/>
            <person name="Naito S."/>
            <person name="Nakashima M."/>
            <person name="Nakama Y."/>
            <person name="Nakamichi Y."/>
            <person name="Nakamura M."/>
            <person name="Meguro A."/>
            <person name="Negishi M."/>
            <person name="Ohta I."/>
            <person name="Ohta T."/>
            <person name="Okamoto M."/>
            <person name="Ono N."/>
            <person name="Saji S."/>
            <person name="Sakaguchi M."/>
            <person name="Sakai K."/>
            <person name="Shibata M."/>
            <person name="Shimokawa T."/>
            <person name="Song J."/>
            <person name="Takazaki Y."/>
            <person name="Terasawa K."/>
            <person name="Tsugane M."/>
            <person name="Tsuji K."/>
            <person name="Ueda S."/>
            <person name="Waki K."/>
            <person name="Yamagata H."/>
            <person name="Yamamoto M."/>
            <person name="Yamamoto S."/>
            <person name="Yamane H."/>
            <person name="Yoshiki S."/>
            <person name="Yoshihara R."/>
            <person name="Yukawa K."/>
            <person name="Zhong H."/>
            <person name="Yano M."/>
            <person name="Yuan Q."/>
            <person name="Ouyang S."/>
            <person name="Liu J."/>
            <person name="Jones K.M."/>
            <person name="Gansberger K."/>
            <person name="Moffat K."/>
            <person name="Hill J."/>
            <person name="Bera J."/>
            <person name="Fadrosh D."/>
            <person name="Jin S."/>
            <person name="Johri S."/>
            <person name="Kim M."/>
            <person name="Overton L."/>
            <person name="Reardon M."/>
            <person name="Tsitrin T."/>
            <person name="Vuong H."/>
            <person name="Weaver B."/>
            <person name="Ciecko A."/>
            <person name="Tallon L."/>
            <person name="Jackson J."/>
            <person name="Pai G."/>
            <person name="Aken S.V."/>
            <person name="Utterback T."/>
            <person name="Reidmuller S."/>
            <person name="Feldblyum T."/>
            <person name="Hsiao J."/>
            <person name="Zismann V."/>
            <person name="Iobst S."/>
            <person name="de Vazeille A.R."/>
            <person name="Buell C.R."/>
            <person name="Ying K."/>
            <person name="Li Y."/>
            <person name="Lu T."/>
            <person name="Huang Y."/>
            <person name="Zhao Q."/>
            <person name="Feng Q."/>
            <person name="Zhang L."/>
            <person name="Zhu J."/>
            <person name="Weng Q."/>
            <person name="Mu J."/>
            <person name="Lu Y."/>
            <person name="Fan D."/>
            <person name="Liu Y."/>
            <person name="Guan J."/>
            <person name="Zhang Y."/>
            <person name="Yu S."/>
            <person name="Liu X."/>
            <person name="Zhang Y."/>
            <person name="Hong G."/>
            <person name="Han B."/>
            <person name="Choisne N."/>
            <person name="Demange N."/>
            <person name="Orjeda G."/>
            <person name="Samain S."/>
            <person name="Cattolico L."/>
            <person name="Pelletier E."/>
            <person name="Couloux A."/>
            <person name="Segurens B."/>
            <person name="Wincker P."/>
            <person name="D'Hont A."/>
            <person name="Scarpelli C."/>
            <person name="Weissenbach J."/>
            <person name="Salanoubat M."/>
            <person name="Quetier F."/>
            <person name="Yu Y."/>
            <person name="Kim H.R."/>
            <person name="Rambo T."/>
            <person name="Currie J."/>
            <person name="Collura K."/>
            <person name="Luo M."/>
            <person name="Yang T."/>
            <person name="Ammiraju J.S.S."/>
            <person name="Engler F."/>
            <person name="Soderlund C."/>
            <person name="Wing R.A."/>
            <person name="Palmer L.E."/>
            <person name="de la Bastide M."/>
            <person name="Spiegel L."/>
            <person name="Nascimento L."/>
            <person name="Zutavern T."/>
            <person name="O'Shaughnessy A."/>
            <person name="Dike S."/>
            <person name="Dedhia N."/>
            <person name="Preston R."/>
            <person name="Balija V."/>
            <person name="McCombie W.R."/>
            <person name="Chow T."/>
            <person name="Chen H."/>
            <person name="Chung M."/>
            <person name="Chen C."/>
            <person name="Shaw J."/>
            <person name="Wu H."/>
            <person name="Hsiao K."/>
            <person name="Chao Y."/>
            <person name="Chu M."/>
            <person name="Cheng C."/>
            <person name="Hour A."/>
            <person name="Lee P."/>
            <person name="Lin S."/>
            <person name="Lin Y."/>
            <person name="Liou J."/>
            <person name="Liu S."/>
            <person name="Hsing Y."/>
            <person name="Raghuvanshi S."/>
            <person name="Mohanty A."/>
            <person name="Bharti A.K."/>
            <person name="Gaur A."/>
            <person name="Gupta V."/>
            <person name="Kumar D."/>
            <person name="Ravi V."/>
            <person name="Vij S."/>
            <person name="Kapur A."/>
            <person name="Khurana P."/>
            <person name="Khurana P."/>
            <person name="Khurana J.P."/>
            <person name="Tyagi A.K."/>
            <person name="Gaikwad K."/>
            <person name="Singh A."/>
            <person name="Dalal V."/>
            <person name="Srivastava S."/>
            <person name="Dixit A."/>
            <person name="Pal A.K."/>
            <person name="Ghazi I.A."/>
            <person name="Yadav M."/>
            <person name="Pandit A."/>
            <person name="Bhargava A."/>
            <person name="Sureshbabu K."/>
            <person name="Batra K."/>
            <person name="Sharma T.R."/>
            <person name="Mohapatra T."/>
            <person name="Singh N.K."/>
            <person name="Messing J."/>
            <person name="Nelson A.B."/>
            <person name="Fuks G."/>
            <person name="Kavchok S."/>
            <person name="Keizer G."/>
            <person name="Linton E."/>
            <person name="Llaca V."/>
            <person name="Song R."/>
            <person name="Tanyolac B."/>
            <person name="Young S."/>
            <person name="Ho-Il K."/>
            <person name="Hahn J.H."/>
            <person name="Sangsakoo G."/>
            <person name="Vanavichit A."/>
            <person name="de Mattos Luiz.A.T."/>
            <person name="Zimmer P.D."/>
            <person name="Malone G."/>
            <person name="Dellagostin O."/>
            <person name="de Oliveira A.C."/>
            <person name="Bevan M."/>
            <person name="Bancroft I."/>
            <person name="Minx P."/>
            <person name="Cordum H."/>
            <person name="Wilson R."/>
            <person name="Cheng Z."/>
            <person name="Jin W."/>
            <person name="Jiang J."/>
            <person name="Leong S.A."/>
            <person name="Iwama H."/>
            <person name="Gojobori T."/>
            <person name="Itoh T."/>
            <person name="Niimura Y."/>
            <person name="Fujii Y."/>
            <person name="Habara T."/>
            <person name="Sakai H."/>
            <person name="Sato Y."/>
            <person name="Wilson G."/>
            <person name="Kumar K."/>
            <person name="McCouch S."/>
            <person name="Juretic N."/>
            <person name="Hoen D."/>
            <person name="Wright S."/>
            <person name="Bruskiewich R."/>
            <person name="Bureau T."/>
            <person name="Miyao A."/>
            <person name="Hirochika H."/>
            <person name="Nishikawa T."/>
            <person name="Kadowaki K."/>
            <person name="Sugiura M."/>
            <person name="Burr B."/>
            <person name="Sasaki T."/>
        </authorList>
    </citation>
    <scope>NUCLEOTIDE SEQUENCE [LARGE SCALE GENOMIC DNA]</scope>
    <source>
        <strain evidence="2">cv. Nipponbare</strain>
    </source>
</reference>
<accession>A0A0P0W8A8</accession>
<keyword evidence="2" id="KW-1185">Reference proteome</keyword>
<dbReference type="Gramene" id="Os04t0225400-01">
    <property type="protein sequence ID" value="Os04t0225400-01"/>
    <property type="gene ID" value="Os04g0225400"/>
</dbReference>
<organism evidence="1 2">
    <name type="scientific">Oryza sativa subsp. japonica</name>
    <name type="common">Rice</name>
    <dbReference type="NCBI Taxonomy" id="39947"/>
    <lineage>
        <taxon>Eukaryota</taxon>
        <taxon>Viridiplantae</taxon>
        <taxon>Streptophyta</taxon>
        <taxon>Embryophyta</taxon>
        <taxon>Tracheophyta</taxon>
        <taxon>Spermatophyta</taxon>
        <taxon>Magnoliopsida</taxon>
        <taxon>Liliopsida</taxon>
        <taxon>Poales</taxon>
        <taxon>Poaceae</taxon>
        <taxon>BOP clade</taxon>
        <taxon>Oryzoideae</taxon>
        <taxon>Oryzeae</taxon>
        <taxon>Oryzinae</taxon>
        <taxon>Oryza</taxon>
        <taxon>Oryza sativa</taxon>
    </lineage>
</organism>
<dbReference type="AlphaFoldDB" id="A0A0P0W8A8"/>
<protein>
    <submittedName>
        <fullName evidence="1">Os04g0225400 protein</fullName>
    </submittedName>
</protein>
<reference evidence="1 2" key="3">
    <citation type="journal article" date="2013" name="Rice">
        <title>Improvement of the Oryza sativa Nipponbare reference genome using next generation sequence and optical map data.</title>
        <authorList>
            <person name="Kawahara Y."/>
            <person name="de la Bastide M."/>
            <person name="Hamilton J.P."/>
            <person name="Kanamori H."/>
            <person name="McCombie W.R."/>
            <person name="Ouyang S."/>
            <person name="Schwartz D.C."/>
            <person name="Tanaka T."/>
            <person name="Wu J."/>
            <person name="Zhou S."/>
            <person name="Childs K.L."/>
            <person name="Davidson R.M."/>
            <person name="Lin H."/>
            <person name="Quesada-Ocampo L."/>
            <person name="Vaillancourt B."/>
            <person name="Sakai H."/>
            <person name="Lee S.S."/>
            <person name="Kim J."/>
            <person name="Numa H."/>
            <person name="Itoh T."/>
            <person name="Buell C.R."/>
            <person name="Matsumoto T."/>
        </authorList>
    </citation>
    <scope>NUCLEOTIDE SEQUENCE [LARGE SCALE GENOMIC DNA]</scope>
    <source>
        <strain evidence="2">cv. Nipponbare</strain>
    </source>
</reference>
<proteinExistence type="predicted"/>
<sequence>MRSVELITKNIVKLTHNRGHIYSNTFTLARYVPLYPQDTAPQHVTMRLSTNTVPWKGTVTVPLTQHNSPQCTVPGS</sequence>
<evidence type="ECO:0000313" key="2">
    <source>
        <dbReference type="Proteomes" id="UP000059680"/>
    </source>
</evidence>
<gene>
    <name evidence="1" type="ordered locus">Os04g0225400</name>
    <name evidence="1" type="ORF">OSNPB_040225400</name>
</gene>
<dbReference type="PaxDb" id="39947-A0A0P0W8A8"/>
<dbReference type="EMBL" id="AP014960">
    <property type="protein sequence ID" value="BAS88200.1"/>
    <property type="molecule type" value="Genomic_DNA"/>
</dbReference>